<dbReference type="OrthoDB" id="9809622at2"/>
<evidence type="ECO:0000313" key="3">
    <source>
        <dbReference type="Proteomes" id="UP000267017"/>
    </source>
</evidence>
<dbReference type="Proteomes" id="UP000267017">
    <property type="component" value="Unassembled WGS sequence"/>
</dbReference>
<dbReference type="AlphaFoldDB" id="A0A3P3U2H6"/>
<dbReference type="SUPFAM" id="SSF53756">
    <property type="entry name" value="UDP-Glycosyltransferase/glycogen phosphorylase"/>
    <property type="match status" value="1"/>
</dbReference>
<feature type="region of interest" description="Disordered" evidence="1">
    <location>
        <begin position="375"/>
        <end position="438"/>
    </location>
</feature>
<comment type="caution">
    <text evidence="2">The sequence shown here is derived from an EMBL/GenBank/DDBJ whole genome shotgun (WGS) entry which is preliminary data.</text>
</comment>
<feature type="region of interest" description="Disordered" evidence="1">
    <location>
        <begin position="326"/>
        <end position="346"/>
    </location>
</feature>
<accession>A0A3P3U2H6</accession>
<keyword evidence="3" id="KW-1185">Reference proteome</keyword>
<reference evidence="2 3" key="1">
    <citation type="submission" date="2018-11" db="EMBL/GenBank/DDBJ databases">
        <title>Genome sequencing of Paenibacillus sp. KCOM 3021 (= ChDC PVNT-B20).</title>
        <authorList>
            <person name="Kook J.-K."/>
            <person name="Park S.-N."/>
            <person name="Lim Y.K."/>
        </authorList>
    </citation>
    <scope>NUCLEOTIDE SEQUENCE [LARGE SCALE GENOMIC DNA]</scope>
    <source>
        <strain evidence="2 3">KCOM 3021</strain>
    </source>
</reference>
<dbReference type="GO" id="GO:0016740">
    <property type="term" value="F:transferase activity"/>
    <property type="evidence" value="ECO:0007669"/>
    <property type="project" value="UniProtKB-KW"/>
</dbReference>
<protein>
    <submittedName>
        <fullName evidence="2">Glycosyltransferase family 1 protein</fullName>
    </submittedName>
</protein>
<keyword evidence="2" id="KW-0808">Transferase</keyword>
<dbReference type="CDD" id="cd03801">
    <property type="entry name" value="GT4_PimA-like"/>
    <property type="match status" value="1"/>
</dbReference>
<name>A0A3P3U2H6_9BACL</name>
<gene>
    <name evidence="2" type="ORF">EHV15_16045</name>
</gene>
<feature type="compositionally biased region" description="Polar residues" evidence="1">
    <location>
        <begin position="392"/>
        <end position="422"/>
    </location>
</feature>
<dbReference type="EMBL" id="RRCN01000001">
    <property type="protein sequence ID" value="RRJ64264.1"/>
    <property type="molecule type" value="Genomic_DNA"/>
</dbReference>
<dbReference type="Gene3D" id="3.40.50.2000">
    <property type="entry name" value="Glycogen Phosphorylase B"/>
    <property type="match status" value="1"/>
</dbReference>
<evidence type="ECO:0000256" key="1">
    <source>
        <dbReference type="SAM" id="MobiDB-lite"/>
    </source>
</evidence>
<organism evidence="2 3">
    <name type="scientific">Paenibacillus oralis</name>
    <dbReference type="NCBI Taxonomy" id="2490856"/>
    <lineage>
        <taxon>Bacteria</taxon>
        <taxon>Bacillati</taxon>
        <taxon>Bacillota</taxon>
        <taxon>Bacilli</taxon>
        <taxon>Bacillales</taxon>
        <taxon>Paenibacillaceae</taxon>
        <taxon>Paenibacillus</taxon>
    </lineage>
</organism>
<evidence type="ECO:0000313" key="2">
    <source>
        <dbReference type="EMBL" id="RRJ64264.1"/>
    </source>
</evidence>
<sequence length="565" mass="63142">MKVLRAYETGQGQAEWITNGLRDRELQVDVYNWGQQSLQQFNPSDILHIHGSLAAYAALPELSTYLENSQVVPLIHYETKEIRTRDEAVRTNFYAHLDESYDEGAVDRLEQWSVLFPACIVENEEAFQYASKYHERVYIVPYAIDPEEFSGAPGTSKESSSDPVLIVHLGADVSSGGEFVEKAVSLLHQQGYSIRYENAQNLSRSDAARLMSEADIVIDQLLHGSYGMASVEAMALRKPVLSHLREDLIPAMDPELPVVSANPATLYRKLIPLIESQELRNKLGQAGKDYAAKNHYLDAVIPKILDVYRQELQLGQRQVRPIAADPIPAAADPGGRQKAPSPINVRPTSVPRIAAPVNAAPVHAIPLRQAAEAIPPSNPAPLIHVPEPPISNDPSGKQQQQETAVNQGNMNSNKNPGTSQDSARGLPKSARKVKRLSGTMKTRTIYPKQFKSVNRTGTKSASYVYFDLSGLPKSAMIKKAIMKLPVRLQRKERVSIQRIIGNWNANLAIPSVYSKRLFLLSGPKSHWKCTKWVRRWHRRPDKNFGIYTSKKLTRTPKLLIKYKSK</sequence>
<dbReference type="RefSeq" id="WP_128632082.1">
    <property type="nucleotide sequence ID" value="NZ_RRCN01000001.1"/>
</dbReference>
<proteinExistence type="predicted"/>